<evidence type="ECO:0000313" key="2">
    <source>
        <dbReference type="EMBL" id="MFB9105250.1"/>
    </source>
</evidence>
<evidence type="ECO:0000313" key="3">
    <source>
        <dbReference type="Proteomes" id="UP001589590"/>
    </source>
</evidence>
<keyword evidence="1" id="KW-0732">Signal</keyword>
<evidence type="ECO:0000256" key="1">
    <source>
        <dbReference type="SAM" id="SignalP"/>
    </source>
</evidence>
<dbReference type="RefSeq" id="WP_290274679.1">
    <property type="nucleotide sequence ID" value="NZ_JAUFQP010000016.1"/>
</dbReference>
<keyword evidence="3" id="KW-1185">Reference proteome</keyword>
<accession>A0ABV5H038</accession>
<name>A0ABV5H038_9FLAO</name>
<dbReference type="Proteomes" id="UP001589590">
    <property type="component" value="Unassembled WGS sequence"/>
</dbReference>
<feature type="signal peptide" evidence="1">
    <location>
        <begin position="1"/>
        <end position="22"/>
    </location>
</feature>
<proteinExistence type="predicted"/>
<reference evidence="2 3" key="1">
    <citation type="submission" date="2024-09" db="EMBL/GenBank/DDBJ databases">
        <authorList>
            <person name="Sun Q."/>
            <person name="Mori K."/>
        </authorList>
    </citation>
    <scope>NUCLEOTIDE SEQUENCE [LARGE SCALE GENOMIC DNA]</scope>
    <source>
        <strain evidence="2 3">CECT 8300</strain>
    </source>
</reference>
<dbReference type="PROSITE" id="PS51257">
    <property type="entry name" value="PROKAR_LIPOPROTEIN"/>
    <property type="match status" value="1"/>
</dbReference>
<comment type="caution">
    <text evidence="2">The sequence shown here is derived from an EMBL/GenBank/DDBJ whole genome shotgun (WGS) entry which is preliminary data.</text>
</comment>
<dbReference type="EMBL" id="JBHMFA010000006">
    <property type="protein sequence ID" value="MFB9105250.1"/>
    <property type="molecule type" value="Genomic_DNA"/>
</dbReference>
<organism evidence="2 3">
    <name type="scientific">Algibacter miyuki</name>
    <dbReference type="NCBI Taxonomy" id="1306933"/>
    <lineage>
        <taxon>Bacteria</taxon>
        <taxon>Pseudomonadati</taxon>
        <taxon>Bacteroidota</taxon>
        <taxon>Flavobacteriia</taxon>
        <taxon>Flavobacteriales</taxon>
        <taxon>Flavobacteriaceae</taxon>
        <taxon>Algibacter</taxon>
    </lineage>
</organism>
<feature type="chain" id="PRO_5046515500" description="Lipoprotein" evidence="1">
    <location>
        <begin position="23"/>
        <end position="158"/>
    </location>
</feature>
<evidence type="ECO:0008006" key="4">
    <source>
        <dbReference type="Google" id="ProtNLM"/>
    </source>
</evidence>
<protein>
    <recommendedName>
        <fullName evidence="4">Lipoprotein</fullName>
    </recommendedName>
</protein>
<gene>
    <name evidence="2" type="ORF">ACFFU1_10080</name>
</gene>
<sequence length="158" mass="17923">MKKKMNIKILAVVTLLMLSACKDNKTAENQATPKIETGIEKDTKETFKTIEMDVVNSLNATISSKNLKTEEEIMHAYKPKNLETEGHYTYTISKNDIGNGSQDIILIEDNLLDDSLLAIKTIMKVEKENSTLKVVSIKENYKCRQNRGHQEWSAELCN</sequence>